<feature type="compositionally biased region" description="Basic residues" evidence="1">
    <location>
        <begin position="1611"/>
        <end position="1627"/>
    </location>
</feature>
<feature type="compositionally biased region" description="Acidic residues" evidence="1">
    <location>
        <begin position="121"/>
        <end position="130"/>
    </location>
</feature>
<dbReference type="PANTHER" id="PTHR14625">
    <property type="entry name" value="MICROCEPHALIN"/>
    <property type="match status" value="1"/>
</dbReference>
<feature type="region of interest" description="Disordered" evidence="1">
    <location>
        <begin position="1521"/>
        <end position="1633"/>
    </location>
</feature>
<feature type="compositionally biased region" description="Acidic residues" evidence="1">
    <location>
        <begin position="1205"/>
        <end position="1235"/>
    </location>
</feature>
<dbReference type="EMBL" id="KZ826373">
    <property type="protein sequence ID" value="PYI04030.1"/>
    <property type="molecule type" value="Genomic_DNA"/>
</dbReference>
<feature type="compositionally biased region" description="Polar residues" evidence="1">
    <location>
        <begin position="452"/>
        <end position="467"/>
    </location>
</feature>
<feature type="compositionally biased region" description="Low complexity" evidence="1">
    <location>
        <begin position="1151"/>
        <end position="1162"/>
    </location>
</feature>
<gene>
    <name evidence="3" type="ORF">BO78DRAFT_471500</name>
</gene>
<dbReference type="SUPFAM" id="SSF52113">
    <property type="entry name" value="BRCT domain"/>
    <property type="match status" value="1"/>
</dbReference>
<feature type="compositionally biased region" description="Acidic residues" evidence="1">
    <location>
        <begin position="763"/>
        <end position="780"/>
    </location>
</feature>
<name>A0A319E3R5_ASPSB</name>
<feature type="region of interest" description="Disordered" evidence="1">
    <location>
        <begin position="1112"/>
        <end position="1507"/>
    </location>
</feature>
<feature type="compositionally biased region" description="Low complexity" evidence="1">
    <location>
        <begin position="1251"/>
        <end position="1268"/>
    </location>
</feature>
<feature type="region of interest" description="Disordered" evidence="1">
    <location>
        <begin position="1"/>
        <end position="345"/>
    </location>
</feature>
<dbReference type="InterPro" id="IPR036420">
    <property type="entry name" value="BRCT_dom_sf"/>
</dbReference>
<feature type="compositionally biased region" description="Low complexity" evidence="1">
    <location>
        <begin position="1347"/>
        <end position="1360"/>
    </location>
</feature>
<feature type="compositionally biased region" description="Acidic residues" evidence="1">
    <location>
        <begin position="945"/>
        <end position="979"/>
    </location>
</feature>
<feature type="compositionally biased region" description="Acidic residues" evidence="1">
    <location>
        <begin position="1272"/>
        <end position="1284"/>
    </location>
</feature>
<feature type="region of interest" description="Disordered" evidence="1">
    <location>
        <begin position="794"/>
        <end position="1022"/>
    </location>
</feature>
<feature type="compositionally biased region" description="Low complexity" evidence="1">
    <location>
        <begin position="22"/>
        <end position="46"/>
    </location>
</feature>
<dbReference type="GO" id="GO:0000278">
    <property type="term" value="P:mitotic cell cycle"/>
    <property type="evidence" value="ECO:0007669"/>
    <property type="project" value="TreeGrafter"/>
</dbReference>
<feature type="compositionally biased region" description="Basic and acidic residues" evidence="1">
    <location>
        <begin position="596"/>
        <end position="606"/>
    </location>
</feature>
<feature type="compositionally biased region" description="Polar residues" evidence="1">
    <location>
        <begin position="414"/>
        <end position="428"/>
    </location>
</feature>
<feature type="compositionally biased region" description="Acidic residues" evidence="1">
    <location>
        <begin position="854"/>
        <end position="873"/>
    </location>
</feature>
<reference evidence="3 4" key="1">
    <citation type="submission" date="2018-02" db="EMBL/GenBank/DDBJ databases">
        <title>The genomes of Aspergillus section Nigri reveals drivers in fungal speciation.</title>
        <authorList>
            <consortium name="DOE Joint Genome Institute"/>
            <person name="Vesth T.C."/>
            <person name="Nybo J."/>
            <person name="Theobald S."/>
            <person name="Brandl J."/>
            <person name="Frisvad J.C."/>
            <person name="Nielsen K.F."/>
            <person name="Lyhne E.K."/>
            <person name="Kogle M.E."/>
            <person name="Kuo A."/>
            <person name="Riley R."/>
            <person name="Clum A."/>
            <person name="Nolan M."/>
            <person name="Lipzen A."/>
            <person name="Salamov A."/>
            <person name="Henrissat B."/>
            <person name="Wiebenga A."/>
            <person name="De vries R.P."/>
            <person name="Grigoriev I.V."/>
            <person name="Mortensen U.H."/>
            <person name="Andersen M.R."/>
            <person name="Baker S.E."/>
        </authorList>
    </citation>
    <scope>NUCLEOTIDE SEQUENCE [LARGE SCALE GENOMIC DNA]</scope>
    <source>
        <strain evidence="3 4">CBS 121057</strain>
    </source>
</reference>
<feature type="compositionally biased region" description="Acidic residues" evidence="1">
    <location>
        <begin position="680"/>
        <end position="689"/>
    </location>
</feature>
<feature type="compositionally biased region" description="Acidic residues" evidence="1">
    <location>
        <begin position="658"/>
        <end position="673"/>
    </location>
</feature>
<feature type="compositionally biased region" description="Acidic residues" evidence="1">
    <location>
        <begin position="607"/>
        <end position="616"/>
    </location>
</feature>
<evidence type="ECO:0000259" key="2">
    <source>
        <dbReference type="PROSITE" id="PS50172"/>
    </source>
</evidence>
<feature type="compositionally biased region" description="Basic and acidic residues" evidence="1">
    <location>
        <begin position="874"/>
        <end position="884"/>
    </location>
</feature>
<feature type="region of interest" description="Disordered" evidence="1">
    <location>
        <begin position="1778"/>
        <end position="1819"/>
    </location>
</feature>
<dbReference type="InterPro" id="IPR001357">
    <property type="entry name" value="BRCT_dom"/>
</dbReference>
<feature type="compositionally biased region" description="Polar residues" evidence="1">
    <location>
        <begin position="479"/>
        <end position="500"/>
    </location>
</feature>
<evidence type="ECO:0000256" key="1">
    <source>
        <dbReference type="SAM" id="MobiDB-lite"/>
    </source>
</evidence>
<feature type="compositionally biased region" description="Acidic residues" evidence="1">
    <location>
        <begin position="631"/>
        <end position="646"/>
    </location>
</feature>
<feature type="compositionally biased region" description="Acidic residues" evidence="1">
    <location>
        <begin position="1415"/>
        <end position="1430"/>
    </location>
</feature>
<feature type="compositionally biased region" description="Polar residues" evidence="1">
    <location>
        <begin position="510"/>
        <end position="519"/>
    </location>
</feature>
<dbReference type="Proteomes" id="UP000248423">
    <property type="component" value="Unassembled WGS sequence"/>
</dbReference>
<feature type="region of interest" description="Disordered" evidence="1">
    <location>
        <begin position="759"/>
        <end position="780"/>
    </location>
</feature>
<dbReference type="VEuPathDB" id="FungiDB:BO78DRAFT_471500"/>
<feature type="region of interest" description="Disordered" evidence="1">
    <location>
        <begin position="357"/>
        <end position="721"/>
    </location>
</feature>
<feature type="compositionally biased region" description="Acidic residues" evidence="1">
    <location>
        <begin position="696"/>
        <end position="710"/>
    </location>
</feature>
<keyword evidence="4" id="KW-1185">Reference proteome</keyword>
<organism evidence="3 4">
    <name type="scientific">Aspergillus sclerotiicarbonarius (strain CBS 121057 / IBT 28362)</name>
    <dbReference type="NCBI Taxonomy" id="1448318"/>
    <lineage>
        <taxon>Eukaryota</taxon>
        <taxon>Fungi</taxon>
        <taxon>Dikarya</taxon>
        <taxon>Ascomycota</taxon>
        <taxon>Pezizomycotina</taxon>
        <taxon>Eurotiomycetes</taxon>
        <taxon>Eurotiomycetidae</taxon>
        <taxon>Eurotiales</taxon>
        <taxon>Aspergillaceae</taxon>
        <taxon>Aspergillus</taxon>
        <taxon>Aspergillus subgen. Circumdati</taxon>
    </lineage>
</organism>
<feature type="compositionally biased region" description="Acidic residues" evidence="1">
    <location>
        <begin position="814"/>
        <end position="829"/>
    </location>
</feature>
<feature type="compositionally biased region" description="Acidic residues" evidence="1">
    <location>
        <begin position="894"/>
        <end position="913"/>
    </location>
</feature>
<sequence length="1912" mass="209411">MARAAVIPQSPPKQRTTRTRTKGSTTTTSTKPAPKTTKAKAPSSATEARKRGARVTSVATSKPVVVDDESDESTDDEIGMVDEKEKMKTTVKSKGRPATKPAASTAGRGRKTATATKVDDLESDNDDELAQSDAPKKRAGRPRAKPVSTPAKPETAPKGRGRPKGSAATKAAKPVDPVKENTRLNAKGFTDLDFSSSQNAPRRVYIATNSTTSNARSNMLRGPAKKKKVTFQDPSDSAEEESSEPSPPAAGRRRGTVGPGRQAGLASKPVRKPAATSGRGRKPAAKKDGPKPLSPKKATQVAKALSSYANSDSEDDELSGDKDQVKFVVDSPQKHGSEKTGLISPVKKINLTGKFRKSLDENGEPLPGPRRSIDFNDTLLMSSPARRPPPSPFNFSIRETPKRGGFAIRDDAKQMSQPHLSPTHNSPLKLSPRKAHLETPKRGSIFLDGGKSLSQPNFTPGHNSPLKSSPRKGLFGAAFTSQAHAESTSTPLRHSVSFLQSPAKRVASPFKSSLFASRSTIEERPTDEQDANVDVPATPDVEESPLRMTDFERRDEVESEDEQVDSEVPEEVDALDTTKELHAQSPAVAEFEEEETLHGEFDREETIEFEQEDNNVAEDLATQHKHTESDVQSDQDAEEPVEPMDEPLEHPMEHPEELMEDSEEPMESTEEPTETPMADPVEDPMDDLVEEHVEESVQEPMEESVEEPTEEPIKDPVDEPMEEPMDDLIEETMESAGTPTVEPTDDPIELPIEEHMEAPTAEPVEEPIEDPVESDEELVEEAAADPIEPVTEPVAKHVEESDPQQVQSTVEDQGVSEESDVEQEVEELPTEQTENIAELVAEPAAEPLTADDRESTEEIEDTSVEQPNEDLGPEEEHAEVHEAGDEASVTSPESADEQTDAEAQEDMESEVDEPELRNAQNPGLRHSLVEGLEDVFVEHTAPEPVADDYDASETEDDPDMLEAGDENAADDFDDLDDDVSERHPFDDSEPTLVGFEATERIPPNPQPILPYEVEEPEGSFSPTRQMYYTRRVLSPVRFIDSPVRLDVSPVPLNLHDPAAEDSQNEALENVNLPDPFVESRQATPRRRSTRRLVLENAPRFTPMAQYFSQWTANSPAKAHPKRPRRGVFSLGGRKRSSNVASASEVSYPDVSSQAQSSLSELSMPEASNEAVPDIYEYEQQEQEPQSVVDDAEVDEESSRQPMTDAMEDVEAPVDTSEADVPEIYEDKEQEQEQEQEPQSTVDDAEVVDANEAQSSSSELSEPPMSEASNEADVPEIYEDKEQDQESQSTVDDAEVVDKSSRQPMTEVVGDVEAPVDTSEAGVPEIHEVEEQEQEPQPTVDDAEVADANEAQSSSSELSELPMPEASNEAVPEIYEDEQQEQESQPIADDVEVIESPRQPTAEVAEDVQAPVLDTSEADVPEIYEDKEQDQESQSVADDAEVVESPRQPMAEVVEDVQPVVGTSQDKENNQEKVASVPDSPIPVSEPHAAPEPQAEDKENGNIPVLAPFTPMKNRISQMQTVHTVSKVPLKPEGEISPLKISRKRGLSFSAPSPGRSARPRMSTFAPVEQNAPSFSPRKSPRLQRAAARQSLDQSQAPDTTKKPVEAQMTAPHKRPRQSPSPKKKSKTPRTSISAPQLALKGAVVYVDVHTTEGEDASGIFIELLQQMGARCVKNWSWNPRASVSPEEGTEPKEGKVGITHVIYKDGGVRTLEKVRHARGLVKCVGVGWVLDCERENKWLGEAHYEVDLSIIPRGGAKRRKSMEPRALSNVNGTLVKADAATASANRRRSVLPPKETTRDTTPSARDSPATPEGTPKYGAGYTEADQDFCHTPKTPGYTLDMDAIGMSPATPFYLSQRTRLVQQTCPPKQTRQGLFTSATPVHEPNQKLRAKLEAARRKSMAYKPRVGSPLVD</sequence>
<feature type="compositionally biased region" description="Low complexity" evidence="1">
    <location>
        <begin position="102"/>
        <end position="116"/>
    </location>
</feature>
<feature type="compositionally biased region" description="Polar residues" evidence="1">
    <location>
        <begin position="207"/>
        <end position="217"/>
    </location>
</feature>
<accession>A0A319E3R5</accession>
<feature type="compositionally biased region" description="Basic and acidic residues" evidence="1">
    <location>
        <begin position="647"/>
        <end position="657"/>
    </location>
</feature>
<dbReference type="STRING" id="1448318.A0A319E3R5"/>
<feature type="compositionally biased region" description="Low complexity" evidence="1">
    <location>
        <begin position="837"/>
        <end position="848"/>
    </location>
</feature>
<evidence type="ECO:0000313" key="4">
    <source>
        <dbReference type="Proteomes" id="UP000248423"/>
    </source>
</evidence>
<protein>
    <recommendedName>
        <fullName evidence="2">BRCT domain-containing protein</fullName>
    </recommendedName>
</protein>
<dbReference type="CDD" id="cd17716">
    <property type="entry name" value="BRCT_microcephalin_rpt1"/>
    <property type="match status" value="1"/>
</dbReference>
<dbReference type="Gene3D" id="3.40.50.10190">
    <property type="entry name" value="BRCT domain"/>
    <property type="match status" value="1"/>
</dbReference>
<feature type="compositionally biased region" description="Acidic residues" evidence="1">
    <location>
        <begin position="557"/>
        <end position="574"/>
    </location>
</feature>
<dbReference type="OrthoDB" id="2384350at2759"/>
<feature type="compositionally biased region" description="Acidic residues" evidence="1">
    <location>
        <begin position="66"/>
        <end position="80"/>
    </location>
</feature>
<proteinExistence type="predicted"/>
<dbReference type="InterPro" id="IPR022047">
    <property type="entry name" value="Microcephalin-like"/>
</dbReference>
<dbReference type="PROSITE" id="PS50172">
    <property type="entry name" value="BRCT"/>
    <property type="match status" value="1"/>
</dbReference>
<evidence type="ECO:0000313" key="3">
    <source>
        <dbReference type="EMBL" id="PYI04030.1"/>
    </source>
</evidence>
<feature type="domain" description="BRCT" evidence="2">
    <location>
        <begin position="1634"/>
        <end position="1746"/>
    </location>
</feature>
<dbReference type="PANTHER" id="PTHR14625:SF3">
    <property type="entry name" value="MICROCEPHALIN"/>
    <property type="match status" value="1"/>
</dbReference>